<evidence type="ECO:0000313" key="2">
    <source>
        <dbReference type="Proteomes" id="UP000001656"/>
    </source>
</evidence>
<dbReference type="AlphaFoldDB" id="D8GPJ3"/>
<protein>
    <submittedName>
        <fullName evidence="1">Uncharacterized protein</fullName>
    </submittedName>
</protein>
<dbReference type="EMBL" id="CP001666">
    <property type="protein sequence ID" value="ADK13902.1"/>
    <property type="molecule type" value="Genomic_DNA"/>
</dbReference>
<dbReference type="eggNOG" id="COG1680">
    <property type="taxonomic scope" value="Bacteria"/>
</dbReference>
<accession>D8GPJ3</accession>
<dbReference type="Proteomes" id="UP000001656">
    <property type="component" value="Chromosome"/>
</dbReference>
<proteinExistence type="predicted"/>
<dbReference type="KEGG" id="clj:CLJU_c08340"/>
<organism evidence="1 2">
    <name type="scientific">Clostridium ljungdahlii (strain ATCC 55383 / DSM 13528 / PETC)</name>
    <dbReference type="NCBI Taxonomy" id="748727"/>
    <lineage>
        <taxon>Bacteria</taxon>
        <taxon>Bacillati</taxon>
        <taxon>Bacillota</taxon>
        <taxon>Clostridia</taxon>
        <taxon>Eubacteriales</taxon>
        <taxon>Clostridiaceae</taxon>
        <taxon>Clostridium</taxon>
    </lineage>
</organism>
<reference evidence="1 2" key="1">
    <citation type="journal article" date="2010" name="Proc. Natl. Acad. Sci. U.S.A.">
        <title>Clostridium ljungdahlii represents a microbial production platform based on syngas.</title>
        <authorList>
            <person name="Kopke M."/>
            <person name="Held C."/>
            <person name="Hujer S."/>
            <person name="Liesegang H."/>
            <person name="Wiezer A."/>
            <person name="Wollherr A."/>
            <person name="Ehrenreich A."/>
            <person name="Liebl W."/>
            <person name="Gottschalk G."/>
            <person name="Durre P."/>
        </authorList>
    </citation>
    <scope>NUCLEOTIDE SEQUENCE [LARGE SCALE GENOMIC DNA]</scope>
    <source>
        <strain evidence="2">ATCC 55383 / DSM 13528 / PETC</strain>
    </source>
</reference>
<sequence length="54" mass="6239">MLMKSFGFEDLFGENMRRWVKDPNGNSTGGWGLKLTPRDRLRLIKECIILAVLD</sequence>
<dbReference type="HOGENOM" id="CLU_3078254_0_0_9"/>
<name>D8GPJ3_CLOLD</name>
<gene>
    <name evidence="1" type="ordered locus">CLJU_c08340</name>
</gene>
<dbReference type="STRING" id="748727.CLJU_c08340"/>
<evidence type="ECO:0000313" key="1">
    <source>
        <dbReference type="EMBL" id="ADK13902.1"/>
    </source>
</evidence>